<keyword evidence="3" id="KW-1185">Reference proteome</keyword>
<feature type="compositionally biased region" description="Low complexity" evidence="1">
    <location>
        <begin position="53"/>
        <end position="66"/>
    </location>
</feature>
<dbReference type="Proteomes" id="UP000188268">
    <property type="component" value="Unassembled WGS sequence"/>
</dbReference>
<dbReference type="Gramene" id="OMP06998">
    <property type="protein sequence ID" value="OMP06998"/>
    <property type="gene ID" value="CCACVL1_01402"/>
</dbReference>
<sequence>MFFARGLNTNDGDYIKTSLVNPNQDGFELLVLLGLLSGEPKYPETVIPFRLTSSSTYVSSTSSPDSVKSRPETRLGNRKETSSSSGTGTLSLLTAPLDSEQLSSSDYGKT</sequence>
<feature type="compositionally biased region" description="Basic and acidic residues" evidence="1">
    <location>
        <begin position="67"/>
        <end position="81"/>
    </location>
</feature>
<proteinExistence type="predicted"/>
<comment type="caution">
    <text evidence="2">The sequence shown here is derived from an EMBL/GenBank/DDBJ whole genome shotgun (WGS) entry which is preliminary data.</text>
</comment>
<evidence type="ECO:0000313" key="3">
    <source>
        <dbReference type="Proteomes" id="UP000188268"/>
    </source>
</evidence>
<reference evidence="2 3" key="1">
    <citation type="submission" date="2013-09" db="EMBL/GenBank/DDBJ databases">
        <title>Corchorus capsularis genome sequencing.</title>
        <authorList>
            <person name="Alam M."/>
            <person name="Haque M.S."/>
            <person name="Islam M.S."/>
            <person name="Emdad E.M."/>
            <person name="Islam M.M."/>
            <person name="Ahmed B."/>
            <person name="Halim A."/>
            <person name="Hossen Q.M.M."/>
            <person name="Hossain M.Z."/>
            <person name="Ahmed R."/>
            <person name="Khan M.M."/>
            <person name="Islam R."/>
            <person name="Rashid M.M."/>
            <person name="Khan S.A."/>
            <person name="Rahman M.S."/>
            <person name="Alam M."/>
        </authorList>
    </citation>
    <scope>NUCLEOTIDE SEQUENCE [LARGE SCALE GENOMIC DNA]</scope>
    <source>
        <strain evidence="3">cv. CVL-1</strain>
        <tissue evidence="2">Whole seedling</tissue>
    </source>
</reference>
<feature type="compositionally biased region" description="Polar residues" evidence="1">
    <location>
        <begin position="100"/>
        <end position="110"/>
    </location>
</feature>
<protein>
    <submittedName>
        <fullName evidence="2">Uncharacterized protein</fullName>
    </submittedName>
</protein>
<evidence type="ECO:0000313" key="2">
    <source>
        <dbReference type="EMBL" id="OMP06998.1"/>
    </source>
</evidence>
<organism evidence="2 3">
    <name type="scientific">Corchorus capsularis</name>
    <name type="common">Jute</name>
    <dbReference type="NCBI Taxonomy" id="210143"/>
    <lineage>
        <taxon>Eukaryota</taxon>
        <taxon>Viridiplantae</taxon>
        <taxon>Streptophyta</taxon>
        <taxon>Embryophyta</taxon>
        <taxon>Tracheophyta</taxon>
        <taxon>Spermatophyta</taxon>
        <taxon>Magnoliopsida</taxon>
        <taxon>eudicotyledons</taxon>
        <taxon>Gunneridae</taxon>
        <taxon>Pentapetalae</taxon>
        <taxon>rosids</taxon>
        <taxon>malvids</taxon>
        <taxon>Malvales</taxon>
        <taxon>Malvaceae</taxon>
        <taxon>Grewioideae</taxon>
        <taxon>Apeibeae</taxon>
        <taxon>Corchorus</taxon>
    </lineage>
</organism>
<dbReference type="EMBL" id="AWWV01004716">
    <property type="protein sequence ID" value="OMP06998.1"/>
    <property type="molecule type" value="Genomic_DNA"/>
</dbReference>
<gene>
    <name evidence="2" type="ORF">CCACVL1_01402</name>
</gene>
<name>A0A1R3KJ27_COCAP</name>
<feature type="region of interest" description="Disordered" evidence="1">
    <location>
        <begin position="53"/>
        <end position="110"/>
    </location>
</feature>
<dbReference type="AlphaFoldDB" id="A0A1R3KJ27"/>
<feature type="compositionally biased region" description="Low complexity" evidence="1">
    <location>
        <begin position="82"/>
        <end position="94"/>
    </location>
</feature>
<accession>A0A1R3KJ27</accession>
<evidence type="ECO:0000256" key="1">
    <source>
        <dbReference type="SAM" id="MobiDB-lite"/>
    </source>
</evidence>